<organism evidence="3 4">
    <name type="scientific">Drosophila lebanonensis</name>
    <name type="common">Fruit fly</name>
    <name type="synonym">Scaptodrosophila lebanonensis</name>
    <dbReference type="NCBI Taxonomy" id="7225"/>
    <lineage>
        <taxon>Eukaryota</taxon>
        <taxon>Metazoa</taxon>
        <taxon>Ecdysozoa</taxon>
        <taxon>Arthropoda</taxon>
        <taxon>Hexapoda</taxon>
        <taxon>Insecta</taxon>
        <taxon>Pterygota</taxon>
        <taxon>Neoptera</taxon>
        <taxon>Endopterygota</taxon>
        <taxon>Diptera</taxon>
        <taxon>Brachycera</taxon>
        <taxon>Muscomorpha</taxon>
        <taxon>Ephydroidea</taxon>
        <taxon>Drosophilidae</taxon>
        <taxon>Scaptodrosophila</taxon>
    </lineage>
</organism>
<evidence type="ECO:0000256" key="1">
    <source>
        <dbReference type="ARBA" id="ARBA00022741"/>
    </source>
</evidence>
<keyword evidence="1" id="KW-0547">Nucleotide-binding</keyword>
<dbReference type="Gene3D" id="3.40.50.300">
    <property type="entry name" value="P-loop containing nucleotide triphosphate hydrolases"/>
    <property type="match status" value="1"/>
</dbReference>
<protein>
    <submittedName>
        <fullName evidence="4">Rab-like protein 3</fullName>
    </submittedName>
</protein>
<evidence type="ECO:0000256" key="2">
    <source>
        <dbReference type="ARBA" id="ARBA00023134"/>
    </source>
</evidence>
<reference evidence="4" key="1">
    <citation type="submission" date="2025-08" db="UniProtKB">
        <authorList>
            <consortium name="RefSeq"/>
        </authorList>
    </citation>
    <scope>IDENTIFICATION</scope>
    <source>
        <strain evidence="4">11010-0011.00</strain>
        <tissue evidence="4">Whole body</tissue>
    </source>
</reference>
<gene>
    <name evidence="4" type="primary">LOC115631613</name>
</gene>
<dbReference type="InterPro" id="IPR027417">
    <property type="entry name" value="P-loop_NTPase"/>
</dbReference>
<dbReference type="Proteomes" id="UP000504634">
    <property type="component" value="Unplaced"/>
</dbReference>
<keyword evidence="3" id="KW-1185">Reference proteome</keyword>
<dbReference type="SUPFAM" id="SSF52540">
    <property type="entry name" value="P-loop containing nucleoside triphosphate hydrolases"/>
    <property type="match status" value="1"/>
</dbReference>
<name>A0A6J2UAT2_DROLE</name>
<dbReference type="OrthoDB" id="5914890at2759"/>
<dbReference type="GO" id="GO:0005525">
    <property type="term" value="F:GTP binding"/>
    <property type="evidence" value="ECO:0007669"/>
    <property type="project" value="UniProtKB-KW"/>
</dbReference>
<dbReference type="AlphaFoldDB" id="A0A6J2UAT2"/>
<dbReference type="PANTHER" id="PTHR24073">
    <property type="entry name" value="DRAB5-RELATED"/>
    <property type="match status" value="1"/>
</dbReference>
<evidence type="ECO:0000313" key="3">
    <source>
        <dbReference type="Proteomes" id="UP000504634"/>
    </source>
</evidence>
<accession>A0A6J2UAT2</accession>
<dbReference type="PRINTS" id="PR00449">
    <property type="entry name" value="RASTRNSFRMNG"/>
</dbReference>
<keyword evidence="2" id="KW-0342">GTP-binding</keyword>
<dbReference type="RefSeq" id="XP_030384277.1">
    <property type="nucleotide sequence ID" value="XM_030528417.1"/>
</dbReference>
<evidence type="ECO:0000313" key="4">
    <source>
        <dbReference type="RefSeq" id="XP_030384277.1"/>
    </source>
</evidence>
<sequence length="242" mass="27737">MYEQRVEEIATLRILLLGDPGVGKTSLSNLLASEISESAQQSTGSDWWTVKVGLHECPCNKYKPPTPKFPTPPWTSSSSNSSNMSTCNDTCDNLYFIELYELTSNALRCPEKRRLLYRSVDGIILIYNMMDMTSHDNLHDWLNEPLRYSKKPRLCGHRRRELSRSRDLSHVPMLVVGTRVDLLTSRRLRRAGGIADQCEAEELFLNCLDASSMAPDSRNFAKVRRFYNKVIDYKATLKSRCY</sequence>
<dbReference type="GeneID" id="115631613"/>
<proteinExistence type="predicted"/>